<dbReference type="PROSITE" id="PS51112">
    <property type="entry name" value="AMMECR1"/>
    <property type="match status" value="1"/>
</dbReference>
<comment type="caution">
    <text evidence="3">The sequence shown here is derived from an EMBL/GenBank/DDBJ whole genome shotgun (WGS) entry which is preliminary data.</text>
</comment>
<gene>
    <name evidence="3" type="ORF">CspeluHIS016_0107050</name>
</gene>
<dbReference type="NCBIfam" id="TIGR00296">
    <property type="entry name" value="TIGR00296 family protein"/>
    <property type="match status" value="1"/>
</dbReference>
<dbReference type="InterPro" id="IPR027485">
    <property type="entry name" value="AMMECR1_N"/>
</dbReference>
<protein>
    <recommendedName>
        <fullName evidence="2">AMMECR1 domain-containing protein</fullName>
    </recommendedName>
</protein>
<dbReference type="Pfam" id="PF01871">
    <property type="entry name" value="AMMECR1"/>
    <property type="match status" value="1"/>
</dbReference>
<dbReference type="InterPro" id="IPR036071">
    <property type="entry name" value="AMMECR1_dom_sf"/>
</dbReference>
<name>A0AAD3TP76_9TREE</name>
<dbReference type="InterPro" id="IPR002733">
    <property type="entry name" value="AMMECR1_domain"/>
</dbReference>
<reference evidence="3" key="2">
    <citation type="submission" date="2023-06" db="EMBL/GenBank/DDBJ databases">
        <authorList>
            <person name="Kobayashi Y."/>
            <person name="Kayamori A."/>
            <person name="Aoki K."/>
            <person name="Shiwa Y."/>
            <person name="Fujita N."/>
            <person name="Sugita T."/>
            <person name="Iwasaki W."/>
            <person name="Tanaka N."/>
            <person name="Takashima M."/>
        </authorList>
    </citation>
    <scope>NUCLEOTIDE SEQUENCE</scope>
    <source>
        <strain evidence="3">HIS016</strain>
    </source>
</reference>
<feature type="domain" description="AMMECR1" evidence="2">
    <location>
        <begin position="42"/>
        <end position="241"/>
    </location>
</feature>
<evidence type="ECO:0000256" key="1">
    <source>
        <dbReference type="SAM" id="MobiDB-lite"/>
    </source>
</evidence>
<dbReference type="EMBL" id="BTCM01000001">
    <property type="protein sequence ID" value="GMK54119.1"/>
    <property type="molecule type" value="Genomic_DNA"/>
</dbReference>
<accession>A0AAD3TP76</accession>
<evidence type="ECO:0000313" key="4">
    <source>
        <dbReference type="Proteomes" id="UP001222932"/>
    </source>
</evidence>
<dbReference type="Proteomes" id="UP001222932">
    <property type="component" value="Unassembled WGS sequence"/>
</dbReference>
<feature type="region of interest" description="Disordered" evidence="1">
    <location>
        <begin position="1"/>
        <end position="41"/>
    </location>
</feature>
<dbReference type="PANTHER" id="PTHR13016">
    <property type="entry name" value="AMMECR1 HOMOLOG"/>
    <property type="match status" value="1"/>
</dbReference>
<evidence type="ECO:0000259" key="2">
    <source>
        <dbReference type="PROSITE" id="PS51112"/>
    </source>
</evidence>
<keyword evidence="4" id="KW-1185">Reference proteome</keyword>
<feature type="compositionally biased region" description="Low complexity" evidence="1">
    <location>
        <begin position="9"/>
        <end position="19"/>
    </location>
</feature>
<dbReference type="SUPFAM" id="SSF143447">
    <property type="entry name" value="AMMECR1-like"/>
    <property type="match status" value="1"/>
</dbReference>
<reference evidence="3" key="1">
    <citation type="journal article" date="2023" name="BMC Genomics">
        <title>Chromosome-level genome assemblies of Cutaneotrichosporon spp. (Trichosporonales, Basidiomycota) reveal imbalanced evolution between nucleotide sequences and chromosome synteny.</title>
        <authorList>
            <person name="Kobayashi Y."/>
            <person name="Kayamori A."/>
            <person name="Aoki K."/>
            <person name="Shiwa Y."/>
            <person name="Matsutani M."/>
            <person name="Fujita N."/>
            <person name="Sugita T."/>
            <person name="Iwasaki W."/>
            <person name="Tanaka N."/>
            <person name="Takashima M."/>
        </authorList>
    </citation>
    <scope>NUCLEOTIDE SEQUENCE</scope>
    <source>
        <strain evidence="3">HIS016</strain>
    </source>
</reference>
<organism evidence="3 4">
    <name type="scientific">Cutaneotrichosporon spelunceum</name>
    <dbReference type="NCBI Taxonomy" id="1672016"/>
    <lineage>
        <taxon>Eukaryota</taxon>
        <taxon>Fungi</taxon>
        <taxon>Dikarya</taxon>
        <taxon>Basidiomycota</taxon>
        <taxon>Agaricomycotina</taxon>
        <taxon>Tremellomycetes</taxon>
        <taxon>Trichosporonales</taxon>
        <taxon>Trichosporonaceae</taxon>
        <taxon>Cutaneotrichosporon</taxon>
    </lineage>
</organism>
<evidence type="ECO:0000313" key="3">
    <source>
        <dbReference type="EMBL" id="GMK54119.1"/>
    </source>
</evidence>
<dbReference type="AlphaFoldDB" id="A0AAD3TP76"/>
<dbReference type="PANTHER" id="PTHR13016:SF0">
    <property type="entry name" value="AMME SYNDROME CANDIDATE GENE 1 PROTEIN"/>
    <property type="match status" value="1"/>
</dbReference>
<sequence>MPGFTSETSSGSAASGPPSLHTPALSHRDTPTPGITTPATPITPPDEICTCAHAFYAFNVLVSHLERHDPSPPPFANGKDKYALFVTWNTLKPRKSLRGCIGNFTPMRLDKGLAEYALVAALEDHRFSPVRASELQALGCSVSLLTPFTPVATPLSWDLGTHGIHITFPHPTTGRTLSATYLPDVAPEQGWSKEQAVFSLIQKAGWRGRVSVGDKVWNSISMKVYGSVKVAVTYDDYVAWRKDTAVEDKDKKGAERGALAVLSRLVRG</sequence>
<feature type="compositionally biased region" description="Low complexity" evidence="1">
    <location>
        <begin position="31"/>
        <end position="40"/>
    </location>
</feature>
<dbReference type="Gene3D" id="3.30.700.20">
    <property type="entry name" value="Hypothetical protein ph0010, domain 1"/>
    <property type="match status" value="1"/>
</dbReference>
<proteinExistence type="predicted"/>
<dbReference type="InterPro" id="IPR023473">
    <property type="entry name" value="AMMECR1"/>
</dbReference>